<dbReference type="PRINTS" id="PR00868">
    <property type="entry name" value="DNAPOLI"/>
</dbReference>
<dbReference type="Pfam" id="PF00476">
    <property type="entry name" value="DNA_pol_A"/>
    <property type="match status" value="1"/>
</dbReference>
<dbReference type="InterPro" id="IPR002298">
    <property type="entry name" value="DNA_polymerase_A"/>
</dbReference>
<dbReference type="GO" id="GO:0003677">
    <property type="term" value="F:DNA binding"/>
    <property type="evidence" value="ECO:0007669"/>
    <property type="project" value="InterPro"/>
</dbReference>
<dbReference type="InterPro" id="IPR001098">
    <property type="entry name" value="DNA-dir_DNA_pol_A_palm_dom"/>
</dbReference>
<dbReference type="Gene3D" id="3.30.70.370">
    <property type="match status" value="1"/>
</dbReference>
<evidence type="ECO:0000256" key="1">
    <source>
        <dbReference type="SAM" id="Coils"/>
    </source>
</evidence>
<dbReference type="EMBL" id="CAESAO010000227">
    <property type="protein sequence ID" value="CAB4347525.1"/>
    <property type="molecule type" value="Genomic_DNA"/>
</dbReference>
<dbReference type="AlphaFoldDB" id="A0A6J5ZZI7"/>
<dbReference type="SMART" id="SM00482">
    <property type="entry name" value="POLAc"/>
    <property type="match status" value="1"/>
</dbReference>
<organism evidence="3">
    <name type="scientific">freshwater metagenome</name>
    <dbReference type="NCBI Taxonomy" id="449393"/>
    <lineage>
        <taxon>unclassified sequences</taxon>
        <taxon>metagenomes</taxon>
        <taxon>ecological metagenomes</taxon>
    </lineage>
</organism>
<feature type="coiled-coil region" evidence="1">
    <location>
        <begin position="35"/>
        <end position="62"/>
    </location>
</feature>
<proteinExistence type="predicted"/>
<dbReference type="GO" id="GO:0006302">
    <property type="term" value="P:double-strand break repair"/>
    <property type="evidence" value="ECO:0007669"/>
    <property type="project" value="TreeGrafter"/>
</dbReference>
<name>A0A6J5ZZI7_9ZZZZ</name>
<sequence>MVELLSAGATPTVRDAFVTGMVARFPDDFTRQGLKATWREIAEELKRNAANAARERAQAANFEMTPEERSAERDRLWPLVKELAEASDLMARVIAQVHSLGVVGETHLVKLVFIAGVSRLLDAPINPLVKGASSGGKSFVSQQTLRLFPPESMLMLTTSSPLSLVYDSTPLAHKIICVYEATQLQADETSVAAMLLRCLISEGKIIHQTTVEAPDAEYGRRTVTIVREGPISLLITTTGELHAENETRMLSIRVSETRSQTTGVLNRLGDRAAGNLEPMPDLSVFHDLQRWLALGPTDVVVPFAPQLVSQVPPHLVRFRRDIQQLLTFIKASALLHQAQRKLDPDGRVVATLDDYRLAYEVFVPILGQVTGRTVTDGVRAVINLVASRVLALDYNQIELRAAAEFVSDWCGQPSILRQAFADGLDAHTATAQRMTGKVRPEDVTPEERQAAKPCNFGLLYRMGARGFFNYLRTSFEPDITYEEASRRRDLFFAGYPDLARWQDEYSRHSRECGFTSTIAGRRWHWEWNAKSEEDVDPDAPFYEDQLAGFNGALAVNLPIQGSCAEVMMLALARLHTVLRDQPASLIATVHDEAVLLVPNDMQVAGTIADIARREMVAAFLDVFPNAPTLNLVDPKIGRNWGETQSLTKWLDG</sequence>
<keyword evidence="1" id="KW-0175">Coiled coil</keyword>
<dbReference type="SUPFAM" id="SSF56672">
    <property type="entry name" value="DNA/RNA polymerases"/>
    <property type="match status" value="1"/>
</dbReference>
<dbReference type="GO" id="GO:0006261">
    <property type="term" value="P:DNA-templated DNA replication"/>
    <property type="evidence" value="ECO:0007669"/>
    <property type="project" value="InterPro"/>
</dbReference>
<protein>
    <submittedName>
        <fullName evidence="3">Unannotated protein</fullName>
    </submittedName>
</protein>
<evidence type="ECO:0000313" key="3">
    <source>
        <dbReference type="EMBL" id="CAB4347525.1"/>
    </source>
</evidence>
<accession>A0A6J5ZZI7</accession>
<evidence type="ECO:0000259" key="2">
    <source>
        <dbReference type="SMART" id="SM00482"/>
    </source>
</evidence>
<gene>
    <name evidence="3" type="ORF">UFOPK3522_01720</name>
</gene>
<feature type="domain" description="DNA-directed DNA polymerase family A palm" evidence="2">
    <location>
        <begin position="371"/>
        <end position="601"/>
    </location>
</feature>
<dbReference type="PANTHER" id="PTHR10133">
    <property type="entry name" value="DNA POLYMERASE I"/>
    <property type="match status" value="1"/>
</dbReference>
<dbReference type="Gene3D" id="1.10.150.20">
    <property type="entry name" value="5' to 3' exonuclease, C-terminal subdomain"/>
    <property type="match status" value="1"/>
</dbReference>
<dbReference type="GO" id="GO:0003887">
    <property type="term" value="F:DNA-directed DNA polymerase activity"/>
    <property type="evidence" value="ECO:0007669"/>
    <property type="project" value="InterPro"/>
</dbReference>
<reference evidence="3" key="1">
    <citation type="submission" date="2020-05" db="EMBL/GenBank/DDBJ databases">
        <authorList>
            <person name="Chiriac C."/>
            <person name="Salcher M."/>
            <person name="Ghai R."/>
            <person name="Kavagutti S V."/>
        </authorList>
    </citation>
    <scope>NUCLEOTIDE SEQUENCE</scope>
</reference>
<dbReference type="PANTHER" id="PTHR10133:SF62">
    <property type="entry name" value="DNA POLYMERASE THETA"/>
    <property type="match status" value="1"/>
</dbReference>
<dbReference type="InterPro" id="IPR043502">
    <property type="entry name" value="DNA/RNA_pol_sf"/>
</dbReference>